<comment type="caution">
    <text evidence="1">The sequence shown here is derived from an EMBL/GenBank/DDBJ whole genome shotgun (WGS) entry which is preliminary data.</text>
</comment>
<name>A0ABN8PB08_9CNID</name>
<protein>
    <submittedName>
        <fullName evidence="1">Uncharacterized protein</fullName>
    </submittedName>
</protein>
<dbReference type="Proteomes" id="UP001159427">
    <property type="component" value="Unassembled WGS sequence"/>
</dbReference>
<gene>
    <name evidence="1" type="ORF">PEVE_00041554</name>
</gene>
<sequence length="222" mass="25223">MKHERNLKRNWTARKKRNIHWKTEQLKALTFIARTEEISNMTGRNAVSDMLEKFPYLEYEKVRDDDWTPESGNICSSHFMLDCYEGMDAKLTGFAKKAHLKKTAIPTIQANPTPGQNQEALSLKRKCTPAATQGDSKWQRLVQGKKNEVRLGSFKQLTRELTKDFAAQSVAAKISLKSNTTVKNGTQCYIAKLPPLILLPTLCKEAENQTDYAPTPELPRVL</sequence>
<evidence type="ECO:0000313" key="1">
    <source>
        <dbReference type="EMBL" id="CAH3140019.1"/>
    </source>
</evidence>
<accession>A0ABN8PB08</accession>
<proteinExistence type="predicted"/>
<reference evidence="1 2" key="1">
    <citation type="submission" date="2022-05" db="EMBL/GenBank/DDBJ databases">
        <authorList>
            <consortium name="Genoscope - CEA"/>
            <person name="William W."/>
        </authorList>
    </citation>
    <scope>NUCLEOTIDE SEQUENCE [LARGE SCALE GENOMIC DNA]</scope>
</reference>
<keyword evidence="2" id="KW-1185">Reference proteome</keyword>
<dbReference type="EMBL" id="CALNXI010000792">
    <property type="protein sequence ID" value="CAH3140019.1"/>
    <property type="molecule type" value="Genomic_DNA"/>
</dbReference>
<organism evidence="1 2">
    <name type="scientific">Porites evermanni</name>
    <dbReference type="NCBI Taxonomy" id="104178"/>
    <lineage>
        <taxon>Eukaryota</taxon>
        <taxon>Metazoa</taxon>
        <taxon>Cnidaria</taxon>
        <taxon>Anthozoa</taxon>
        <taxon>Hexacorallia</taxon>
        <taxon>Scleractinia</taxon>
        <taxon>Fungiina</taxon>
        <taxon>Poritidae</taxon>
        <taxon>Porites</taxon>
    </lineage>
</organism>
<evidence type="ECO:0000313" key="2">
    <source>
        <dbReference type="Proteomes" id="UP001159427"/>
    </source>
</evidence>